<keyword evidence="1" id="KW-0472">Membrane</keyword>
<gene>
    <name evidence="2" type="ORF">PAP18089_00073</name>
</gene>
<dbReference type="NCBIfam" id="NF033860">
    <property type="entry name" value="Wzy_O6_O28"/>
    <property type="match status" value="1"/>
</dbReference>
<dbReference type="KEGG" id="papi:SG18_07870"/>
<feature type="transmembrane region" description="Helical" evidence="1">
    <location>
        <begin position="44"/>
        <end position="65"/>
    </location>
</feature>
<proteinExistence type="predicted"/>
<feature type="transmembrane region" description="Helical" evidence="1">
    <location>
        <begin position="179"/>
        <end position="196"/>
    </location>
</feature>
<feature type="transmembrane region" description="Helical" evidence="1">
    <location>
        <begin position="359"/>
        <end position="391"/>
    </location>
</feature>
<dbReference type="EMBL" id="CABPSX010000001">
    <property type="protein sequence ID" value="VVG69122.1"/>
    <property type="molecule type" value="Genomic_DNA"/>
</dbReference>
<evidence type="ECO:0008006" key="4">
    <source>
        <dbReference type="Google" id="ProtNLM"/>
    </source>
</evidence>
<feature type="transmembrane region" description="Helical" evidence="1">
    <location>
        <begin position="7"/>
        <end position="24"/>
    </location>
</feature>
<dbReference type="Proteomes" id="UP000364291">
    <property type="component" value="Unassembled WGS sequence"/>
</dbReference>
<evidence type="ECO:0000313" key="3">
    <source>
        <dbReference type="Proteomes" id="UP000364291"/>
    </source>
</evidence>
<organism evidence="2 3">
    <name type="scientific">Pandoraea apista</name>
    <dbReference type="NCBI Taxonomy" id="93218"/>
    <lineage>
        <taxon>Bacteria</taxon>
        <taxon>Pseudomonadati</taxon>
        <taxon>Pseudomonadota</taxon>
        <taxon>Betaproteobacteria</taxon>
        <taxon>Burkholderiales</taxon>
        <taxon>Burkholderiaceae</taxon>
        <taxon>Pandoraea</taxon>
    </lineage>
</organism>
<accession>A0A5E5NXT3</accession>
<dbReference type="AlphaFoldDB" id="A0A5E5NXT3"/>
<reference evidence="2 3" key="1">
    <citation type="submission" date="2019-08" db="EMBL/GenBank/DDBJ databases">
        <authorList>
            <person name="Peeters C."/>
        </authorList>
    </citation>
    <scope>NUCLEOTIDE SEQUENCE [LARGE SCALE GENOMIC DNA]</scope>
    <source>
        <strain evidence="2 3">LMG 18089</strain>
    </source>
</reference>
<evidence type="ECO:0000256" key="1">
    <source>
        <dbReference type="SAM" id="Phobius"/>
    </source>
</evidence>
<protein>
    <recommendedName>
        <fullName evidence="4">Oligosaccharide repeat unit polymerase</fullName>
    </recommendedName>
</protein>
<keyword evidence="1" id="KW-1133">Transmembrane helix</keyword>
<dbReference type="OrthoDB" id="8557048at2"/>
<feature type="transmembrane region" description="Helical" evidence="1">
    <location>
        <begin position="326"/>
        <end position="347"/>
    </location>
</feature>
<feature type="transmembrane region" description="Helical" evidence="1">
    <location>
        <begin position="77"/>
        <end position="97"/>
    </location>
</feature>
<keyword evidence="1" id="KW-0812">Transmembrane</keyword>
<name>A0A5E5NXT3_9BURK</name>
<feature type="transmembrane region" description="Helical" evidence="1">
    <location>
        <begin position="145"/>
        <end position="167"/>
    </location>
</feature>
<dbReference type="RefSeq" id="WP_042113520.1">
    <property type="nucleotide sequence ID" value="NZ_CABPSX010000001.1"/>
</dbReference>
<feature type="transmembrane region" description="Helical" evidence="1">
    <location>
        <begin position="117"/>
        <end position="133"/>
    </location>
</feature>
<sequence length="406" mass="46071">MKRPRVLWALIYVIINFIAFIIVENQNKFIGDFVDFDLRSSGDLFLTFLLLAGVIFAMLLFYNGVSKIKIRSRPINYSHGAMSVFIGCMLISFIAYVQVTQLFIAGSAARGGSVGSAFWALMNVDMIFTVYYASCRNSKYFKWNLGLWVISFVQRGWFAIFFTIVAFESFRFIRSGKAGYRMLLVMILLVALYPILDIVKVYIRVNEIFDPVVLFDMVRSEITSPGFTWLGAFSESTGKIIGRIQVLSHAQMLIDNHAYFAQSINVGKLVPFWKEGLIGVVWDTLTGIPHAPELPSVVATFIAPDSMSSWNVNPSLIGWFSVYGDYVPLSIIYVMLLGVVSIVLGKFASDTIFFRDILWFVWLMFFIPGWIAQFITFLVAMTIYLLVASVLRVVRPVRRPKVVEFA</sequence>
<evidence type="ECO:0000313" key="2">
    <source>
        <dbReference type="EMBL" id="VVG69122.1"/>
    </source>
</evidence>